<sequence length="267" mass="29283">MTARRIAAATHWLGGCMQAMASDGPVHYHVSAYLISGSAHTVLIDTGDPRHWPLIEAQLDEALAGRPLDYLLPTHPELPHAGNLPALLARYPGAEVVGDVRDYHLHYPEYSHRLRPLAPGERLDLGDRQLELAEAYIQDLPNTVWAYDPGDRVLYVSDGFSFVHDVPALPSMGDDEPGHRPGECRLLSTEMPAAPTVDQAAYGTGRALYWTRYVDVTDTFGKIGEFLATRPADLIAPAHGNVIADVPRMMKTALAAHRQVYDAYTSA</sequence>
<organism evidence="2 3">
    <name type="scientific">Amycolatopsis albidoflavus</name>
    <dbReference type="NCBI Taxonomy" id="102226"/>
    <lineage>
        <taxon>Bacteria</taxon>
        <taxon>Bacillati</taxon>
        <taxon>Actinomycetota</taxon>
        <taxon>Actinomycetes</taxon>
        <taxon>Pseudonocardiales</taxon>
        <taxon>Pseudonocardiaceae</taxon>
        <taxon>Amycolatopsis</taxon>
    </lineage>
</organism>
<dbReference type="SUPFAM" id="SSF56281">
    <property type="entry name" value="Metallo-hydrolase/oxidoreductase"/>
    <property type="match status" value="1"/>
</dbReference>
<reference evidence="3" key="1">
    <citation type="journal article" date="2019" name="Int. J. Syst. Evol. Microbiol.">
        <title>The Global Catalogue of Microorganisms (GCM) 10K type strain sequencing project: providing services to taxonomists for standard genome sequencing and annotation.</title>
        <authorList>
            <consortium name="The Broad Institute Genomics Platform"/>
            <consortium name="The Broad Institute Genome Sequencing Center for Infectious Disease"/>
            <person name="Wu L."/>
            <person name="Ma J."/>
        </authorList>
    </citation>
    <scope>NUCLEOTIDE SEQUENCE [LARGE SCALE GENOMIC DNA]</scope>
    <source>
        <strain evidence="3">CGMCC 4.7638</strain>
    </source>
</reference>
<dbReference type="InterPro" id="IPR001279">
    <property type="entry name" value="Metallo-B-lactamas"/>
</dbReference>
<dbReference type="PANTHER" id="PTHR43717">
    <property type="entry name" value="ANAEROBIC NITRIC OXIDE REDUCTASE FLAVORUBREDOXIN"/>
    <property type="match status" value="1"/>
</dbReference>
<dbReference type="Pfam" id="PF00753">
    <property type="entry name" value="Lactamase_B"/>
    <property type="match status" value="1"/>
</dbReference>
<accession>A0ABW5HZ87</accession>
<dbReference type="PROSITE" id="PS51257">
    <property type="entry name" value="PROKAR_LIPOPROTEIN"/>
    <property type="match status" value="1"/>
</dbReference>
<gene>
    <name evidence="2" type="ORF">ACFSUT_16510</name>
</gene>
<dbReference type="RefSeq" id="WP_344272541.1">
    <property type="nucleotide sequence ID" value="NZ_BAAAHV010000011.1"/>
</dbReference>
<feature type="domain" description="Metallo-beta-lactamase" evidence="1">
    <location>
        <begin position="29"/>
        <end position="206"/>
    </location>
</feature>
<evidence type="ECO:0000259" key="1">
    <source>
        <dbReference type="SMART" id="SM00849"/>
    </source>
</evidence>
<dbReference type="Proteomes" id="UP001597542">
    <property type="component" value="Unassembled WGS sequence"/>
</dbReference>
<dbReference type="InterPro" id="IPR036866">
    <property type="entry name" value="RibonucZ/Hydroxyglut_hydro"/>
</dbReference>
<keyword evidence="3" id="KW-1185">Reference proteome</keyword>
<dbReference type="Gene3D" id="3.60.15.10">
    <property type="entry name" value="Ribonuclease Z/Hydroxyacylglutathione hydrolase-like"/>
    <property type="match status" value="1"/>
</dbReference>
<proteinExistence type="predicted"/>
<evidence type="ECO:0000313" key="3">
    <source>
        <dbReference type="Proteomes" id="UP001597542"/>
    </source>
</evidence>
<dbReference type="SMART" id="SM00849">
    <property type="entry name" value="Lactamase_B"/>
    <property type="match status" value="1"/>
</dbReference>
<comment type="caution">
    <text evidence="2">The sequence shown here is derived from an EMBL/GenBank/DDBJ whole genome shotgun (WGS) entry which is preliminary data.</text>
</comment>
<name>A0ABW5HZ87_9PSEU</name>
<evidence type="ECO:0000313" key="2">
    <source>
        <dbReference type="EMBL" id="MFD2481890.1"/>
    </source>
</evidence>
<protein>
    <submittedName>
        <fullName evidence="2">MBL fold metallo-hydrolase</fullName>
    </submittedName>
</protein>
<dbReference type="EMBL" id="JBHUKQ010000010">
    <property type="protein sequence ID" value="MFD2481890.1"/>
    <property type="molecule type" value="Genomic_DNA"/>
</dbReference>
<dbReference type="PANTHER" id="PTHR43717:SF1">
    <property type="entry name" value="ANAEROBIC NITRIC OXIDE REDUCTASE FLAVORUBREDOXIN"/>
    <property type="match status" value="1"/>
</dbReference>